<protein>
    <submittedName>
        <fullName evidence="2">Uncharacterized protein</fullName>
    </submittedName>
</protein>
<keyword evidence="3" id="KW-1185">Reference proteome</keyword>
<evidence type="ECO:0000313" key="2">
    <source>
        <dbReference type="EMBL" id="PWN99269.1"/>
    </source>
</evidence>
<sequence>MATAFHSHHAEQRWLRAPYTVARKYTDKTVHRSVDARGARFSVRDYGPDAPNQQSWHCTYPDGTYAYSNPSGSKYHDFGHGNSIFVAADGDVTHKFNWVEQPSSFAQKASAKAKALRAEDEKAMREAQERESHAQAVCKKELGVESEGEPQGAVEHKSAGEVKCEASAVDADSIASRVKKEER</sequence>
<dbReference type="GeneID" id="37272636"/>
<dbReference type="AlphaFoldDB" id="A0A316ZCL7"/>
<dbReference type="EMBL" id="KZ819288">
    <property type="protein sequence ID" value="PWN99269.1"/>
    <property type="molecule type" value="Genomic_DNA"/>
</dbReference>
<name>A0A316ZCL7_9BASI</name>
<organism evidence="2 3">
    <name type="scientific">Tilletiopsis washingtonensis</name>
    <dbReference type="NCBI Taxonomy" id="58919"/>
    <lineage>
        <taxon>Eukaryota</taxon>
        <taxon>Fungi</taxon>
        <taxon>Dikarya</taxon>
        <taxon>Basidiomycota</taxon>
        <taxon>Ustilaginomycotina</taxon>
        <taxon>Exobasidiomycetes</taxon>
        <taxon>Entylomatales</taxon>
        <taxon>Entylomatales incertae sedis</taxon>
        <taxon>Tilletiopsis</taxon>
    </lineage>
</organism>
<dbReference type="Proteomes" id="UP000245946">
    <property type="component" value="Unassembled WGS sequence"/>
</dbReference>
<reference evidence="2 3" key="1">
    <citation type="journal article" date="2018" name="Mol. Biol. Evol.">
        <title>Broad Genomic Sampling Reveals a Smut Pathogenic Ancestry of the Fungal Clade Ustilaginomycotina.</title>
        <authorList>
            <person name="Kijpornyongpan T."/>
            <person name="Mondo S.J."/>
            <person name="Barry K."/>
            <person name="Sandor L."/>
            <person name="Lee J."/>
            <person name="Lipzen A."/>
            <person name="Pangilinan J."/>
            <person name="LaButti K."/>
            <person name="Hainaut M."/>
            <person name="Henrissat B."/>
            <person name="Grigoriev I.V."/>
            <person name="Spatafora J.W."/>
            <person name="Aime M.C."/>
        </authorList>
    </citation>
    <scope>NUCLEOTIDE SEQUENCE [LARGE SCALE GENOMIC DNA]</scope>
    <source>
        <strain evidence="2 3">MCA 4186</strain>
    </source>
</reference>
<dbReference type="OrthoDB" id="5415522at2759"/>
<evidence type="ECO:0000256" key="1">
    <source>
        <dbReference type="SAM" id="MobiDB-lite"/>
    </source>
</evidence>
<feature type="compositionally biased region" description="Basic and acidic residues" evidence="1">
    <location>
        <begin position="154"/>
        <end position="164"/>
    </location>
</feature>
<gene>
    <name evidence="2" type="ORF">FA09DRAFT_359319</name>
</gene>
<evidence type="ECO:0000313" key="3">
    <source>
        <dbReference type="Proteomes" id="UP000245946"/>
    </source>
</evidence>
<feature type="region of interest" description="Disordered" evidence="1">
    <location>
        <begin position="140"/>
        <end position="183"/>
    </location>
</feature>
<accession>A0A316ZCL7</accession>
<proteinExistence type="predicted"/>
<dbReference type="RefSeq" id="XP_025599548.1">
    <property type="nucleotide sequence ID" value="XM_025745092.1"/>
</dbReference>